<evidence type="ECO:0000256" key="1">
    <source>
        <dbReference type="SAM" id="MobiDB-lite"/>
    </source>
</evidence>
<sequence length="745" mass="83718">MTSLISSLFSRDPKSVFPYELPSSSFYTFDGISVGKSFKKAEPSEYVTCFWASLSEYGPGSMLKSQARKLKTLRHPNVLVYLDSIEINGMFYLITETCVPLKIYVTQNHFSGTQKDLVISWGLFQLMNCLKFLHQEAKLSHEDIRHSVYVTKSGDWKLGGFEKSVSFSNPRVDLNSLALLTWEIFNGFDESKTKPEGPKKVPERLQEHYKKMATSQAAKQDSGDLLRELRRAGGFFKNRYVDTLLFLDEFQLKEPHEKQVFFSELKNELDIFPDDVAKYRILPKLIHSYEYGDAGSHVLTPLFHLGRLLDENEYQQRIVPCLCKLFSSPDRVTRVKLLEKIDEFISHLTFQIVNEKIYGNIVSGFMDTSPAVRESTVKAVVSLAEKLSSQNLNIDLMRHLARLQGSDDQPGIRTNATICLGKIGCYIDPNQRQRILISAFTRALKDPFPPARMAAILALSATQQYYSLVEVANRILPALSPITCDPEKQVRDQSFKALHGFIEKLEKASENPELIPELEAQVKAGGKNGLLGSDKVPQWANWAIKALSSKFYKSSAQNPLSPTNKEDACRQKSVDSTSKSSALKLHEVSPETFLNDDCGELEDNSSVEDKWEDADDTIAAHSEKTTDGWDDNWEGITEKKDPFTTLSSSLKKSSIKTGLNLQSTAKKLGAEDDLDYLLDIKSEPSAFDQIYKSGAKSKNSLLSKNTGNALTDGWNDSSFIDGWEDDISSGRSIVSSFCKNFIARM</sequence>
<dbReference type="EMBL" id="UYYF01004876">
    <property type="protein sequence ID" value="VDN07426.1"/>
    <property type="molecule type" value="Genomic_DNA"/>
</dbReference>
<name>A0A0N5D9H2_THECL</name>
<reference evidence="4" key="1">
    <citation type="submission" date="2017-02" db="UniProtKB">
        <authorList>
            <consortium name="WormBaseParasite"/>
        </authorList>
    </citation>
    <scope>IDENTIFICATION</scope>
</reference>
<dbReference type="InterPro" id="IPR051177">
    <property type="entry name" value="CIK-Related_Protein"/>
</dbReference>
<dbReference type="InterPro" id="IPR011989">
    <property type="entry name" value="ARM-like"/>
</dbReference>
<reference evidence="2 3" key="2">
    <citation type="submission" date="2018-11" db="EMBL/GenBank/DDBJ databases">
        <authorList>
            <consortium name="Pathogen Informatics"/>
        </authorList>
    </citation>
    <scope>NUCLEOTIDE SEQUENCE [LARGE SCALE GENOMIC DNA]</scope>
</reference>
<dbReference type="AlphaFoldDB" id="A0A0N5D9H2"/>
<evidence type="ECO:0000313" key="4">
    <source>
        <dbReference type="WBParaSite" id="TCLT_0000978101-mRNA-1"/>
    </source>
</evidence>
<feature type="region of interest" description="Disordered" evidence="1">
    <location>
        <begin position="555"/>
        <end position="574"/>
    </location>
</feature>
<dbReference type="InterPro" id="IPR016024">
    <property type="entry name" value="ARM-type_fold"/>
</dbReference>
<protein>
    <submittedName>
        <fullName evidence="4">Protein kinase domain-containing protein</fullName>
    </submittedName>
</protein>
<dbReference type="InterPro" id="IPR011009">
    <property type="entry name" value="Kinase-like_dom_sf"/>
</dbReference>
<accession>A0A0N5D9H2</accession>
<dbReference type="Gene3D" id="3.30.200.20">
    <property type="entry name" value="Phosphorylase Kinase, domain 1"/>
    <property type="match status" value="1"/>
</dbReference>
<gene>
    <name evidence="2" type="ORF">TCLT_LOCUS9770</name>
</gene>
<dbReference type="STRING" id="103827.A0A0N5D9H2"/>
<dbReference type="SUPFAM" id="SSF48371">
    <property type="entry name" value="ARM repeat"/>
    <property type="match status" value="1"/>
</dbReference>
<dbReference type="Gene3D" id="1.10.510.10">
    <property type="entry name" value="Transferase(Phosphotransferase) domain 1"/>
    <property type="match status" value="1"/>
</dbReference>
<dbReference type="OrthoDB" id="447103at2759"/>
<organism evidence="4">
    <name type="scientific">Thelazia callipaeda</name>
    <name type="common">Oriental eyeworm</name>
    <name type="synonym">Parasitic nematode</name>
    <dbReference type="NCBI Taxonomy" id="103827"/>
    <lineage>
        <taxon>Eukaryota</taxon>
        <taxon>Metazoa</taxon>
        <taxon>Ecdysozoa</taxon>
        <taxon>Nematoda</taxon>
        <taxon>Chromadorea</taxon>
        <taxon>Rhabditida</taxon>
        <taxon>Spirurina</taxon>
        <taxon>Spiruromorpha</taxon>
        <taxon>Thelazioidea</taxon>
        <taxon>Thelaziidae</taxon>
        <taxon>Thelazia</taxon>
    </lineage>
</organism>
<dbReference type="WBParaSite" id="TCLT_0000978101-mRNA-1">
    <property type="protein sequence ID" value="TCLT_0000978101-mRNA-1"/>
    <property type="gene ID" value="TCLT_0000978101"/>
</dbReference>
<evidence type="ECO:0000313" key="2">
    <source>
        <dbReference type="EMBL" id="VDN07426.1"/>
    </source>
</evidence>
<feature type="compositionally biased region" description="Basic and acidic residues" evidence="1">
    <location>
        <begin position="564"/>
        <end position="573"/>
    </location>
</feature>
<keyword evidence="3" id="KW-1185">Reference proteome</keyword>
<evidence type="ECO:0000313" key="3">
    <source>
        <dbReference type="Proteomes" id="UP000276776"/>
    </source>
</evidence>
<dbReference type="SUPFAM" id="SSF56112">
    <property type="entry name" value="Protein kinase-like (PK-like)"/>
    <property type="match status" value="1"/>
</dbReference>
<dbReference type="Gene3D" id="1.25.10.10">
    <property type="entry name" value="Leucine-rich Repeat Variant"/>
    <property type="match status" value="1"/>
</dbReference>
<dbReference type="PANTHER" id="PTHR12984">
    <property type="entry name" value="SCY1-RELATED S/T PROTEIN KINASE-LIKE"/>
    <property type="match status" value="1"/>
</dbReference>
<dbReference type="OMA" id="EFVVSWG"/>
<proteinExistence type="predicted"/>
<dbReference type="PANTHER" id="PTHR12984:SF3">
    <property type="entry name" value="N-TERMINAL KINASE-LIKE PROTEIN"/>
    <property type="match status" value="1"/>
</dbReference>
<dbReference type="Proteomes" id="UP000276776">
    <property type="component" value="Unassembled WGS sequence"/>
</dbReference>